<evidence type="ECO:0000313" key="3">
    <source>
        <dbReference type="Proteomes" id="UP001460270"/>
    </source>
</evidence>
<keyword evidence="3" id="KW-1185">Reference proteome</keyword>
<sequence length="125" mass="14875">MLQTNLSPGRGWLRGLSDHTTALSLVLESCLRNIQTIPQAPLYLGKRLAYLLPGRKREERLRSSCVSGDHTVKPTRCCELGERREKTLMMRGEGERERKKERRREERKKERERERMRESKREREI</sequence>
<proteinExistence type="predicted"/>
<dbReference type="EMBL" id="JBBPFD010000669">
    <property type="protein sequence ID" value="KAK7877848.1"/>
    <property type="molecule type" value="Genomic_DNA"/>
</dbReference>
<reference evidence="3" key="1">
    <citation type="submission" date="2024-04" db="EMBL/GenBank/DDBJ databases">
        <title>Salinicola lusitanus LLJ914,a marine bacterium isolated from the Okinawa Trough.</title>
        <authorList>
            <person name="Li J."/>
        </authorList>
    </citation>
    <scope>NUCLEOTIDE SEQUENCE [LARGE SCALE GENOMIC DNA]</scope>
</reference>
<protein>
    <submittedName>
        <fullName evidence="2">Uncharacterized protein</fullName>
    </submittedName>
</protein>
<gene>
    <name evidence="2" type="ORF">WMY93_031488</name>
</gene>
<name>A0AAW0MMW6_9GOBI</name>
<organism evidence="2 3">
    <name type="scientific">Mugilogobius chulae</name>
    <name type="common">yellowstripe goby</name>
    <dbReference type="NCBI Taxonomy" id="88201"/>
    <lineage>
        <taxon>Eukaryota</taxon>
        <taxon>Metazoa</taxon>
        <taxon>Chordata</taxon>
        <taxon>Craniata</taxon>
        <taxon>Vertebrata</taxon>
        <taxon>Euteleostomi</taxon>
        <taxon>Actinopterygii</taxon>
        <taxon>Neopterygii</taxon>
        <taxon>Teleostei</taxon>
        <taxon>Neoteleostei</taxon>
        <taxon>Acanthomorphata</taxon>
        <taxon>Gobiaria</taxon>
        <taxon>Gobiiformes</taxon>
        <taxon>Gobioidei</taxon>
        <taxon>Gobiidae</taxon>
        <taxon>Gobionellinae</taxon>
        <taxon>Mugilogobius</taxon>
    </lineage>
</organism>
<feature type="region of interest" description="Disordered" evidence="1">
    <location>
        <begin position="83"/>
        <end position="125"/>
    </location>
</feature>
<dbReference type="AlphaFoldDB" id="A0AAW0MMW6"/>
<dbReference type="Proteomes" id="UP001460270">
    <property type="component" value="Unassembled WGS sequence"/>
</dbReference>
<accession>A0AAW0MMW6</accession>
<comment type="caution">
    <text evidence="2">The sequence shown here is derived from an EMBL/GenBank/DDBJ whole genome shotgun (WGS) entry which is preliminary data.</text>
</comment>
<evidence type="ECO:0000313" key="2">
    <source>
        <dbReference type="EMBL" id="KAK7877848.1"/>
    </source>
</evidence>
<evidence type="ECO:0000256" key="1">
    <source>
        <dbReference type="SAM" id="MobiDB-lite"/>
    </source>
</evidence>